<keyword evidence="2" id="KW-1185">Reference proteome</keyword>
<sequence length="253" mass="28394">MTIDRQTALSQEKQFLDQVYTAYALDDSPQTKAMRELVVRTVAPYLKGGAGLELGCSDGYMTALLAQRLERLDVVDGSRHFIEAARQRNLPNVGYHHSLFEEYAPDFRYDYVFASFVLEHVLDPQPVLAMARAVLKEDGLLFVVVPNARALSRQLALHMGLIADLKALTDNDLKHGHRRVYDRVFLNRDLDGAGFQTIAQGGLMLKILADFQLDRLIGDGTLQQAHIDGLYRLGLEYPDLCGALYSVCRPRDP</sequence>
<reference evidence="1" key="1">
    <citation type="submission" date="2019-06" db="EMBL/GenBank/DDBJ databases">
        <title>Complete genome sequence of Methylogaea oryzae strain JCM16910.</title>
        <authorList>
            <person name="Asakawa S."/>
        </authorList>
    </citation>
    <scope>NUCLEOTIDE SEQUENCE</scope>
    <source>
        <strain evidence="1">E10</strain>
    </source>
</reference>
<dbReference type="GO" id="GO:0008168">
    <property type="term" value="F:methyltransferase activity"/>
    <property type="evidence" value="ECO:0007669"/>
    <property type="project" value="UniProtKB-KW"/>
</dbReference>
<dbReference type="CDD" id="cd02440">
    <property type="entry name" value="AdoMet_MTases"/>
    <property type="match status" value="1"/>
</dbReference>
<evidence type="ECO:0000313" key="1">
    <source>
        <dbReference type="EMBL" id="BBL71578.1"/>
    </source>
</evidence>
<dbReference type="KEGG" id="moz:MoryE10_21840"/>
<dbReference type="Proteomes" id="UP000824988">
    <property type="component" value="Chromosome"/>
</dbReference>
<dbReference type="GO" id="GO:0032259">
    <property type="term" value="P:methylation"/>
    <property type="evidence" value="ECO:0007669"/>
    <property type="project" value="UniProtKB-KW"/>
</dbReference>
<dbReference type="EMBL" id="AP019782">
    <property type="protein sequence ID" value="BBL71578.1"/>
    <property type="molecule type" value="Genomic_DNA"/>
</dbReference>
<accession>A0A8D5AHK9</accession>
<dbReference type="RefSeq" id="WP_221047047.1">
    <property type="nucleotide sequence ID" value="NZ_AP019782.1"/>
</dbReference>
<keyword evidence="1" id="KW-0489">Methyltransferase</keyword>
<dbReference type="PANTHER" id="PTHR43861">
    <property type="entry name" value="TRANS-ACONITATE 2-METHYLTRANSFERASE-RELATED"/>
    <property type="match status" value="1"/>
</dbReference>
<dbReference type="AlphaFoldDB" id="A0A8D5AHK9"/>
<proteinExistence type="predicted"/>
<protein>
    <submittedName>
        <fullName evidence="1">SAM-dependent methyltransferase</fullName>
    </submittedName>
</protein>
<keyword evidence="1" id="KW-0808">Transferase</keyword>
<dbReference type="Pfam" id="PF13489">
    <property type="entry name" value="Methyltransf_23"/>
    <property type="match status" value="1"/>
</dbReference>
<gene>
    <name evidence="1" type="ORF">MoryE10_21840</name>
</gene>
<organism evidence="1 2">
    <name type="scientific">Methylogaea oryzae</name>
    <dbReference type="NCBI Taxonomy" id="1295382"/>
    <lineage>
        <taxon>Bacteria</taxon>
        <taxon>Pseudomonadati</taxon>
        <taxon>Pseudomonadota</taxon>
        <taxon>Gammaproteobacteria</taxon>
        <taxon>Methylococcales</taxon>
        <taxon>Methylococcaceae</taxon>
        <taxon>Methylogaea</taxon>
    </lineage>
</organism>
<name>A0A8D5AHK9_9GAMM</name>
<evidence type="ECO:0000313" key="2">
    <source>
        <dbReference type="Proteomes" id="UP000824988"/>
    </source>
</evidence>